<evidence type="ECO:0000256" key="8">
    <source>
        <dbReference type="ARBA" id="ARBA00048787"/>
    </source>
</evidence>
<evidence type="ECO:0000256" key="4">
    <source>
        <dbReference type="ARBA" id="ARBA00022723"/>
    </source>
</evidence>
<dbReference type="InterPro" id="IPR032466">
    <property type="entry name" value="Metal_Hydrolase"/>
</dbReference>
<keyword evidence="5" id="KW-0378">Hydrolase</keyword>
<reference evidence="12" key="2">
    <citation type="submission" date="2025-09" db="UniProtKB">
        <authorList>
            <consortium name="Ensembl"/>
        </authorList>
    </citation>
    <scope>IDENTIFICATION</scope>
</reference>
<comment type="cofactor">
    <cofactor evidence="1">
        <name>Zn(2+)</name>
        <dbReference type="ChEBI" id="CHEBI:29105"/>
    </cofactor>
</comment>
<dbReference type="InterPro" id="IPR006330">
    <property type="entry name" value="Ado/ade_deaminase"/>
</dbReference>
<evidence type="ECO:0000259" key="11">
    <source>
        <dbReference type="Pfam" id="PF00962"/>
    </source>
</evidence>
<dbReference type="GO" id="GO:0006154">
    <property type="term" value="P:adenosine catabolic process"/>
    <property type="evidence" value="ECO:0007669"/>
    <property type="project" value="TreeGrafter"/>
</dbReference>
<proteinExistence type="inferred from homology"/>
<comment type="similarity">
    <text evidence="2">Belongs to the metallo-dependent hydrolases superfamily. Adenosine and AMP deaminases family.</text>
</comment>
<dbReference type="Pfam" id="PF00962">
    <property type="entry name" value="A_deaminase"/>
    <property type="match status" value="1"/>
</dbReference>
<protein>
    <recommendedName>
        <fullName evidence="9">N6-Methyl-AMP deaminase</fullName>
    </recommendedName>
    <alternativeName>
        <fullName evidence="10">Adenosine deaminase-like protein</fullName>
    </alternativeName>
</protein>
<dbReference type="Proteomes" id="UP000233160">
    <property type="component" value="Unassembled WGS sequence"/>
</dbReference>
<sequence length="356" mass="40546">ITMEVEEQQQPWKTDFYLELPKVELHAHLNGSISSNTMKKLIAKKPDLKIDDQMTMIDKGKKRTLEECFQMFQTIHQLTSSPEDILMVTKDVIKEFADDGVKYLELRSTPRRENATGMTKKTYVESVLEGIKQSKEENLDIDVRYLIAIDRRGGPSVAKETVKLAEEFFLSTEGIVLGLDLSGDPAVGQAKDFLEPLLEAKKAGLKLALHLSEIPNQKKETQILLGLLPDRIGHGTFLNSCEEESLDLVDFVRQRRIPLELCLTSNIKSQTVPSYDQHHFGFWYSIAHPSVICTDDKGVFATLLSQEYQLAAETFNLTQSQVWDLSYESINYIFASDSTKSELRKKWNHLKPKVLH</sequence>
<keyword evidence="7" id="KW-0546">Nucleotide metabolism</keyword>
<dbReference type="InterPro" id="IPR001365">
    <property type="entry name" value="A_deaminase_dom"/>
</dbReference>
<keyword evidence="13" id="KW-1185">Reference proteome</keyword>
<dbReference type="PANTHER" id="PTHR11409:SF42">
    <property type="entry name" value="ADENOSINE DEAMINASE-LIKE PROTEIN"/>
    <property type="match status" value="1"/>
</dbReference>
<keyword evidence="4" id="KW-0479">Metal-binding</keyword>
<dbReference type="GeneTree" id="ENSGT00950000183113"/>
<evidence type="ECO:0000313" key="13">
    <source>
        <dbReference type="Proteomes" id="UP000233160"/>
    </source>
</evidence>
<keyword evidence="6" id="KW-0862">Zinc</keyword>
<dbReference type="GO" id="GO:0009117">
    <property type="term" value="P:nucleotide metabolic process"/>
    <property type="evidence" value="ECO:0007669"/>
    <property type="project" value="UniProtKB-KW"/>
</dbReference>
<dbReference type="STRING" id="379532.ENSPCOP00000007618"/>
<dbReference type="SUPFAM" id="SSF51556">
    <property type="entry name" value="Metallo-dependent hydrolases"/>
    <property type="match status" value="1"/>
</dbReference>
<dbReference type="CDD" id="cd00443">
    <property type="entry name" value="ADA_AMPD"/>
    <property type="match status" value="1"/>
</dbReference>
<dbReference type="OMA" id="RPQFKPY"/>
<dbReference type="GO" id="GO:0097305">
    <property type="term" value="P:response to alcohol"/>
    <property type="evidence" value="ECO:0007669"/>
    <property type="project" value="Ensembl"/>
</dbReference>
<evidence type="ECO:0000313" key="12">
    <source>
        <dbReference type="Ensembl" id="ENSPCOP00000007618.1"/>
    </source>
</evidence>
<gene>
    <name evidence="12" type="primary">MAPDA</name>
</gene>
<evidence type="ECO:0000256" key="9">
    <source>
        <dbReference type="ARBA" id="ARBA00069410"/>
    </source>
</evidence>
<evidence type="ECO:0000256" key="7">
    <source>
        <dbReference type="ARBA" id="ARBA00023080"/>
    </source>
</evidence>
<evidence type="ECO:0000256" key="5">
    <source>
        <dbReference type="ARBA" id="ARBA00022801"/>
    </source>
</evidence>
<dbReference type="FunFam" id="3.20.20.140:FF:000033">
    <property type="entry name" value="Adenosine deaminase-like protein"/>
    <property type="match status" value="1"/>
</dbReference>
<accession>A0A2K6F0W3</accession>
<dbReference type="Gene3D" id="3.20.20.140">
    <property type="entry name" value="Metal-dependent hydrolases"/>
    <property type="match status" value="1"/>
</dbReference>
<evidence type="ECO:0000256" key="1">
    <source>
        <dbReference type="ARBA" id="ARBA00001947"/>
    </source>
</evidence>
<evidence type="ECO:0000256" key="2">
    <source>
        <dbReference type="ARBA" id="ARBA00006676"/>
    </source>
</evidence>
<dbReference type="AlphaFoldDB" id="A0A2K6F0W3"/>
<dbReference type="GO" id="GO:0046103">
    <property type="term" value="P:inosine biosynthetic process"/>
    <property type="evidence" value="ECO:0007669"/>
    <property type="project" value="TreeGrafter"/>
</dbReference>
<comment type="catalytic activity">
    <reaction evidence="8">
        <text>N(6)-methyl-AMP + H2O + H(+) = IMP + methylamine</text>
        <dbReference type="Rhea" id="RHEA:16001"/>
        <dbReference type="ChEBI" id="CHEBI:15377"/>
        <dbReference type="ChEBI" id="CHEBI:15378"/>
        <dbReference type="ChEBI" id="CHEBI:58053"/>
        <dbReference type="ChEBI" id="CHEBI:59338"/>
        <dbReference type="ChEBI" id="CHEBI:144842"/>
    </reaction>
    <physiologicalReaction direction="left-to-right" evidence="8">
        <dbReference type="Rhea" id="RHEA:16002"/>
    </physiologicalReaction>
</comment>
<dbReference type="PANTHER" id="PTHR11409">
    <property type="entry name" value="ADENOSINE DEAMINASE"/>
    <property type="match status" value="1"/>
</dbReference>
<comment type="subunit">
    <text evidence="3">Monomer.</text>
</comment>
<evidence type="ECO:0000256" key="3">
    <source>
        <dbReference type="ARBA" id="ARBA00011245"/>
    </source>
</evidence>
<dbReference type="Ensembl" id="ENSPCOT00000018162.1">
    <property type="protein sequence ID" value="ENSPCOP00000007618.1"/>
    <property type="gene ID" value="ENSPCOG00000015053.1"/>
</dbReference>
<evidence type="ECO:0000256" key="10">
    <source>
        <dbReference type="ARBA" id="ARBA00082703"/>
    </source>
</evidence>
<organism evidence="12 13">
    <name type="scientific">Propithecus coquereli</name>
    <name type="common">Coquerel's sifaka</name>
    <name type="synonym">Propithecus verreauxi coquereli</name>
    <dbReference type="NCBI Taxonomy" id="379532"/>
    <lineage>
        <taxon>Eukaryota</taxon>
        <taxon>Metazoa</taxon>
        <taxon>Chordata</taxon>
        <taxon>Craniata</taxon>
        <taxon>Vertebrata</taxon>
        <taxon>Euteleostomi</taxon>
        <taxon>Mammalia</taxon>
        <taxon>Eutheria</taxon>
        <taxon>Euarchontoglires</taxon>
        <taxon>Primates</taxon>
        <taxon>Strepsirrhini</taxon>
        <taxon>Lemuriformes</taxon>
        <taxon>Indriidae</taxon>
        <taxon>Propithecus</taxon>
    </lineage>
</organism>
<evidence type="ECO:0000256" key="6">
    <source>
        <dbReference type="ARBA" id="ARBA00022833"/>
    </source>
</evidence>
<dbReference type="GO" id="GO:0004000">
    <property type="term" value="F:adenosine deaminase activity"/>
    <property type="evidence" value="ECO:0007669"/>
    <property type="project" value="TreeGrafter"/>
</dbReference>
<name>A0A2K6F0W3_PROCO</name>
<feature type="domain" description="Adenosine deaminase" evidence="11">
    <location>
        <begin position="21"/>
        <end position="346"/>
    </location>
</feature>
<dbReference type="GO" id="GO:0046872">
    <property type="term" value="F:metal ion binding"/>
    <property type="evidence" value="ECO:0007669"/>
    <property type="project" value="UniProtKB-KW"/>
</dbReference>
<reference evidence="12" key="1">
    <citation type="submission" date="2025-08" db="UniProtKB">
        <authorList>
            <consortium name="Ensembl"/>
        </authorList>
    </citation>
    <scope>IDENTIFICATION</scope>
</reference>